<evidence type="ECO:0000313" key="2">
    <source>
        <dbReference type="Proteomes" id="UP001365846"/>
    </source>
</evidence>
<keyword evidence="2" id="KW-1185">Reference proteome</keyword>
<accession>A0ABU8VR64</accession>
<reference evidence="1 2" key="1">
    <citation type="submission" date="2024-03" db="EMBL/GenBank/DDBJ databases">
        <title>Novel species of the genus Variovorax.</title>
        <authorList>
            <person name="Liu Q."/>
            <person name="Xin Y.-H."/>
        </authorList>
    </citation>
    <scope>NUCLEOTIDE SEQUENCE [LARGE SCALE GENOMIC DNA]</scope>
    <source>
        <strain evidence="1 2">KACC 18899</strain>
    </source>
</reference>
<proteinExistence type="predicted"/>
<name>A0ABU8VR64_9BURK</name>
<gene>
    <name evidence="1" type="ORF">WKW77_33805</name>
</gene>
<dbReference type="EMBL" id="JBBKZU010000029">
    <property type="protein sequence ID" value="MEJ8816073.1"/>
    <property type="molecule type" value="Genomic_DNA"/>
</dbReference>
<organism evidence="1 2">
    <name type="scientific">Variovorax ureilyticus</name>
    <dbReference type="NCBI Taxonomy" id="1836198"/>
    <lineage>
        <taxon>Bacteria</taxon>
        <taxon>Pseudomonadati</taxon>
        <taxon>Pseudomonadota</taxon>
        <taxon>Betaproteobacteria</taxon>
        <taxon>Burkholderiales</taxon>
        <taxon>Comamonadaceae</taxon>
        <taxon>Variovorax</taxon>
    </lineage>
</organism>
<evidence type="ECO:0000313" key="1">
    <source>
        <dbReference type="EMBL" id="MEJ8816073.1"/>
    </source>
</evidence>
<dbReference type="RefSeq" id="WP_340361268.1">
    <property type="nucleotide sequence ID" value="NZ_JBBKZU010000029.1"/>
</dbReference>
<protein>
    <submittedName>
        <fullName evidence="1">Uncharacterized protein</fullName>
    </submittedName>
</protein>
<dbReference type="Proteomes" id="UP001365846">
    <property type="component" value="Unassembled WGS sequence"/>
</dbReference>
<sequence length="104" mass="10702">MHQHTQALVLVGGLLKCDAGVPPDAELGDCVGNGIVEATVQRAKFIDGERGIEFNGEVCDGLAEVALVVHHLVDGKAKLQQLLAVRSGAQAHFGQGSCVTASGT</sequence>
<comment type="caution">
    <text evidence="1">The sequence shown here is derived from an EMBL/GenBank/DDBJ whole genome shotgun (WGS) entry which is preliminary data.</text>
</comment>